<dbReference type="EMBL" id="UINC01159777">
    <property type="protein sequence ID" value="SVD58060.1"/>
    <property type="molecule type" value="Genomic_DNA"/>
</dbReference>
<dbReference type="Pfam" id="PF02515">
    <property type="entry name" value="CoA_transf_3"/>
    <property type="match status" value="1"/>
</dbReference>
<dbReference type="SUPFAM" id="SSF89796">
    <property type="entry name" value="CoA-transferase family III (CaiB/BaiF)"/>
    <property type="match status" value="1"/>
</dbReference>
<evidence type="ECO:0000313" key="2">
    <source>
        <dbReference type="EMBL" id="SVD58060.1"/>
    </source>
</evidence>
<sequence length="169" mass="18909">CKGNDSWIAISVESYQEWQALCEVIGSFELKNDKTLSKVSSRRLNREKIELEITNWTKRQTNMEAMDLMQSTGIRAGIVAKASDILSDAHVSERNYLDTVDHPDAGEYTSPGLPFKFTRSSTNLGVRAPMFSEHSLPILSDLLAKDISTIESLIEKGTTPLEPIDRVYS</sequence>
<proteinExistence type="predicted"/>
<dbReference type="InterPro" id="IPR050483">
    <property type="entry name" value="CoA-transferase_III_domain"/>
</dbReference>
<evidence type="ECO:0008006" key="3">
    <source>
        <dbReference type="Google" id="ProtNLM"/>
    </source>
</evidence>
<keyword evidence="1" id="KW-0808">Transferase</keyword>
<evidence type="ECO:0000256" key="1">
    <source>
        <dbReference type="ARBA" id="ARBA00022679"/>
    </source>
</evidence>
<gene>
    <name evidence="2" type="ORF">METZ01_LOCUS410914</name>
</gene>
<reference evidence="2" key="1">
    <citation type="submission" date="2018-05" db="EMBL/GenBank/DDBJ databases">
        <authorList>
            <person name="Lanie J.A."/>
            <person name="Ng W.-L."/>
            <person name="Kazmierczak K.M."/>
            <person name="Andrzejewski T.M."/>
            <person name="Davidsen T.M."/>
            <person name="Wayne K.J."/>
            <person name="Tettelin H."/>
            <person name="Glass J.I."/>
            <person name="Rusch D."/>
            <person name="Podicherti R."/>
            <person name="Tsui H.-C.T."/>
            <person name="Winkler M.E."/>
        </authorList>
    </citation>
    <scope>NUCLEOTIDE SEQUENCE</scope>
</reference>
<protein>
    <recommendedName>
        <fullName evidence="3">CoA transferase</fullName>
    </recommendedName>
</protein>
<feature type="non-terminal residue" evidence="2">
    <location>
        <position position="1"/>
    </location>
</feature>
<dbReference type="Gene3D" id="3.40.50.10540">
    <property type="entry name" value="Crotonobetainyl-coa:carnitine coa-transferase, domain 1"/>
    <property type="match status" value="1"/>
</dbReference>
<dbReference type="GO" id="GO:0008410">
    <property type="term" value="F:CoA-transferase activity"/>
    <property type="evidence" value="ECO:0007669"/>
    <property type="project" value="TreeGrafter"/>
</dbReference>
<dbReference type="PANTHER" id="PTHR48207">
    <property type="entry name" value="SUCCINATE--HYDROXYMETHYLGLUTARATE COA-TRANSFERASE"/>
    <property type="match status" value="1"/>
</dbReference>
<dbReference type="InterPro" id="IPR003673">
    <property type="entry name" value="CoA-Trfase_fam_III"/>
</dbReference>
<accession>A0A382WHF5</accession>
<dbReference type="Gene3D" id="3.30.1540.10">
    <property type="entry name" value="formyl-coa transferase, domain 3"/>
    <property type="match status" value="1"/>
</dbReference>
<dbReference type="AlphaFoldDB" id="A0A382WHF5"/>
<organism evidence="2">
    <name type="scientific">marine metagenome</name>
    <dbReference type="NCBI Taxonomy" id="408172"/>
    <lineage>
        <taxon>unclassified sequences</taxon>
        <taxon>metagenomes</taxon>
        <taxon>ecological metagenomes</taxon>
    </lineage>
</organism>
<name>A0A382WHF5_9ZZZZ</name>
<dbReference type="InterPro" id="IPR023606">
    <property type="entry name" value="CoA-Trfase_III_dom_1_sf"/>
</dbReference>
<dbReference type="InterPro" id="IPR044855">
    <property type="entry name" value="CoA-Trfase_III_dom3_sf"/>
</dbReference>
<dbReference type="PANTHER" id="PTHR48207:SF3">
    <property type="entry name" value="SUCCINATE--HYDROXYMETHYLGLUTARATE COA-TRANSFERASE"/>
    <property type="match status" value="1"/>
</dbReference>